<keyword evidence="3" id="KW-1185">Reference proteome</keyword>
<dbReference type="OrthoDB" id="2432732at2759"/>
<proteinExistence type="predicted"/>
<accession>A0A9N9JUX8</accession>
<feature type="region of interest" description="Disordered" evidence="1">
    <location>
        <begin position="1"/>
        <end position="24"/>
    </location>
</feature>
<dbReference type="EMBL" id="CAJVPY010029881">
    <property type="protein sequence ID" value="CAG8794738.1"/>
    <property type="molecule type" value="Genomic_DNA"/>
</dbReference>
<reference evidence="2" key="1">
    <citation type="submission" date="2021-06" db="EMBL/GenBank/DDBJ databases">
        <authorList>
            <person name="Kallberg Y."/>
            <person name="Tangrot J."/>
            <person name="Rosling A."/>
        </authorList>
    </citation>
    <scope>NUCLEOTIDE SEQUENCE</scope>
    <source>
        <strain evidence="2">MA453B</strain>
    </source>
</reference>
<comment type="caution">
    <text evidence="2">The sequence shown here is derived from an EMBL/GenBank/DDBJ whole genome shotgun (WGS) entry which is preliminary data.</text>
</comment>
<evidence type="ECO:0000313" key="2">
    <source>
        <dbReference type="EMBL" id="CAG8794738.1"/>
    </source>
</evidence>
<organism evidence="2 3">
    <name type="scientific">Dentiscutata erythropus</name>
    <dbReference type="NCBI Taxonomy" id="1348616"/>
    <lineage>
        <taxon>Eukaryota</taxon>
        <taxon>Fungi</taxon>
        <taxon>Fungi incertae sedis</taxon>
        <taxon>Mucoromycota</taxon>
        <taxon>Glomeromycotina</taxon>
        <taxon>Glomeromycetes</taxon>
        <taxon>Diversisporales</taxon>
        <taxon>Gigasporaceae</taxon>
        <taxon>Dentiscutata</taxon>
    </lineage>
</organism>
<protein>
    <submittedName>
        <fullName evidence="2">6255_t:CDS:1</fullName>
    </submittedName>
</protein>
<name>A0A9N9JUX8_9GLOM</name>
<evidence type="ECO:0000313" key="3">
    <source>
        <dbReference type="Proteomes" id="UP000789405"/>
    </source>
</evidence>
<sequence length="355" mass="39975">MSATSTPISPTSSSSNNASGEKQAPTLAEMVKQLNTEKLIEFLRGEDLQLTDPHFEILRKEEISGRTFFKTTKDEFRSLGLSFGPATALVEFAKEVKDKKLRAFSSYRTLKDFKEVLAKYGIDSNCITSIPQFQPGLHALDEKDEVLRHCISDILLKLENMGTVADSNEGMRREYISSILHASVRIARKITGKEIIIRLEQEIIGEQSSGRADYGITDTEDLLCVAEGKQNLPAIGFAQNLVQLESSCQTNLKKQKKRKASDAFGGDDYEYLYGIVSTGTDWYFILYTTEGIYCTSETEYHISLTKSALKDDADLKRNVKKVMEIIVGLLKDRITVEKAPDAKRRRVEEKYKSEH</sequence>
<gene>
    <name evidence="2" type="ORF">DERYTH_LOCUS22127</name>
</gene>
<dbReference type="Gene3D" id="1.10.150.50">
    <property type="entry name" value="Transcription Factor, Ets-1"/>
    <property type="match status" value="1"/>
</dbReference>
<dbReference type="AlphaFoldDB" id="A0A9N9JUX8"/>
<dbReference type="InterPro" id="IPR013761">
    <property type="entry name" value="SAM/pointed_sf"/>
</dbReference>
<dbReference type="Proteomes" id="UP000789405">
    <property type="component" value="Unassembled WGS sequence"/>
</dbReference>
<evidence type="ECO:0000256" key="1">
    <source>
        <dbReference type="SAM" id="MobiDB-lite"/>
    </source>
</evidence>
<feature type="compositionally biased region" description="Low complexity" evidence="1">
    <location>
        <begin position="1"/>
        <end position="19"/>
    </location>
</feature>